<keyword evidence="1" id="KW-0472">Membrane</keyword>
<name>A0A2S5KUA9_9PROT</name>
<accession>A0A2S5KUA9</accession>
<dbReference type="InterPro" id="IPR009936">
    <property type="entry name" value="DUF1468"/>
</dbReference>
<evidence type="ECO:0000259" key="2">
    <source>
        <dbReference type="Pfam" id="PF07331"/>
    </source>
</evidence>
<protein>
    <submittedName>
        <fullName evidence="3">Tripartite tricarboxylate transporter</fullName>
    </submittedName>
</protein>
<keyword evidence="1" id="KW-0812">Transmembrane</keyword>
<comment type="caution">
    <text evidence="3">The sequence shown here is derived from an EMBL/GenBank/DDBJ whole genome shotgun (WGS) entry which is preliminary data.</text>
</comment>
<sequence>MLSWLDVSIDFQTSHLLFPRIILILLAVTLLMIVVSNYRTLGARLRNAGINTAALASADWFRLGATFVLLISYFISMNAVGDQYPNQGFGFLFCSIPFMLLLSLVYMHQRTPKAVIGVLINAIVTPLAVWYLLGDVFGVSLP</sequence>
<dbReference type="AlphaFoldDB" id="A0A2S5KUA9"/>
<feature type="transmembrane region" description="Helical" evidence="1">
    <location>
        <begin position="88"/>
        <end position="107"/>
    </location>
</feature>
<gene>
    <name evidence="3" type="ORF">C4K68_06250</name>
</gene>
<reference evidence="3 4" key="1">
    <citation type="submission" date="2018-02" db="EMBL/GenBank/DDBJ databases">
        <title>novel marine gammaproteobacteria from coastal saline agro ecosystem.</title>
        <authorList>
            <person name="Krishnan R."/>
            <person name="Ramesh Kumar N."/>
        </authorList>
    </citation>
    <scope>NUCLEOTIDE SEQUENCE [LARGE SCALE GENOMIC DNA]</scope>
    <source>
        <strain evidence="3 4">228</strain>
    </source>
</reference>
<dbReference type="EMBL" id="PRLP01000017">
    <property type="protein sequence ID" value="PPC78232.1"/>
    <property type="molecule type" value="Genomic_DNA"/>
</dbReference>
<proteinExistence type="predicted"/>
<dbReference type="Proteomes" id="UP000238196">
    <property type="component" value="Unassembled WGS sequence"/>
</dbReference>
<evidence type="ECO:0000256" key="1">
    <source>
        <dbReference type="SAM" id="Phobius"/>
    </source>
</evidence>
<feature type="domain" description="DUF1468" evidence="2">
    <location>
        <begin position="17"/>
        <end position="142"/>
    </location>
</feature>
<dbReference type="Pfam" id="PF07331">
    <property type="entry name" value="TctB"/>
    <property type="match status" value="1"/>
</dbReference>
<feature type="transmembrane region" description="Helical" evidence="1">
    <location>
        <begin position="20"/>
        <end position="38"/>
    </location>
</feature>
<keyword evidence="1" id="KW-1133">Transmembrane helix</keyword>
<feature type="transmembrane region" description="Helical" evidence="1">
    <location>
        <begin position="114"/>
        <end position="133"/>
    </location>
</feature>
<organism evidence="3 4">
    <name type="scientific">Proteobacteria bacterium 228</name>
    <dbReference type="NCBI Taxonomy" id="2083153"/>
    <lineage>
        <taxon>Bacteria</taxon>
        <taxon>Pseudomonadati</taxon>
        <taxon>Pseudomonadota</taxon>
    </lineage>
</organism>
<evidence type="ECO:0000313" key="3">
    <source>
        <dbReference type="EMBL" id="PPC78232.1"/>
    </source>
</evidence>
<evidence type="ECO:0000313" key="4">
    <source>
        <dbReference type="Proteomes" id="UP000238196"/>
    </source>
</evidence>
<feature type="transmembrane region" description="Helical" evidence="1">
    <location>
        <begin position="59"/>
        <end position="76"/>
    </location>
</feature>